<keyword evidence="5" id="KW-0735">Signal-anchor</keyword>
<dbReference type="PROSITE" id="PS51175">
    <property type="entry name" value="CBM6"/>
    <property type="match status" value="1"/>
</dbReference>
<evidence type="ECO:0000313" key="12">
    <source>
        <dbReference type="Proteomes" id="UP001597112"/>
    </source>
</evidence>
<evidence type="ECO:0000256" key="1">
    <source>
        <dbReference type="ARBA" id="ARBA00004323"/>
    </source>
</evidence>
<dbReference type="PANTHER" id="PTHR13572:SF4">
    <property type="entry name" value="RE57134P"/>
    <property type="match status" value="1"/>
</dbReference>
<dbReference type="Pfam" id="PF16317">
    <property type="entry name" value="Glyco_hydro_99"/>
    <property type="match status" value="1"/>
</dbReference>
<evidence type="ECO:0000259" key="10">
    <source>
        <dbReference type="PROSITE" id="PS51175"/>
    </source>
</evidence>
<keyword evidence="2" id="KW-0812">Transmembrane</keyword>
<name>A0ABW3K0U7_9BACT</name>
<feature type="domain" description="CBM6" evidence="10">
    <location>
        <begin position="410"/>
        <end position="529"/>
    </location>
</feature>
<evidence type="ECO:0000256" key="4">
    <source>
        <dbReference type="ARBA" id="ARBA00022801"/>
    </source>
</evidence>
<dbReference type="CDD" id="cd11575">
    <property type="entry name" value="GH99_GH71_like_3"/>
    <property type="match status" value="1"/>
</dbReference>
<dbReference type="InterPro" id="IPR008979">
    <property type="entry name" value="Galactose-bd-like_sf"/>
</dbReference>
<keyword evidence="8" id="KW-0472">Membrane</keyword>
<dbReference type="CDD" id="cd23432">
    <property type="entry name" value="beta-trefoil_Ricin_EndoBetaGal-like"/>
    <property type="match status" value="1"/>
</dbReference>
<dbReference type="SUPFAM" id="SSF49785">
    <property type="entry name" value="Galactose-binding domain-like"/>
    <property type="match status" value="1"/>
</dbReference>
<feature type="chain" id="PRO_5046793506" evidence="9">
    <location>
        <begin position="26"/>
        <end position="758"/>
    </location>
</feature>
<protein>
    <submittedName>
        <fullName evidence="11">Carbohydrate-binding protein</fullName>
    </submittedName>
</protein>
<evidence type="ECO:0000256" key="6">
    <source>
        <dbReference type="ARBA" id="ARBA00022989"/>
    </source>
</evidence>
<organism evidence="11 12">
    <name type="scientific">Ohtaekwangia kribbensis</name>
    <dbReference type="NCBI Taxonomy" id="688913"/>
    <lineage>
        <taxon>Bacteria</taxon>
        <taxon>Pseudomonadati</taxon>
        <taxon>Bacteroidota</taxon>
        <taxon>Cytophagia</taxon>
        <taxon>Cytophagales</taxon>
        <taxon>Fulvivirgaceae</taxon>
        <taxon>Ohtaekwangia</taxon>
    </lineage>
</organism>
<keyword evidence="12" id="KW-1185">Reference proteome</keyword>
<comment type="subcellular location">
    <subcellularLocation>
        <location evidence="1">Golgi apparatus membrane</location>
        <topology evidence="1">Single-pass type II membrane protein</topology>
    </subcellularLocation>
</comment>
<dbReference type="InterPro" id="IPR026071">
    <property type="entry name" value="Glyco_Hydrolase_99"/>
</dbReference>
<keyword evidence="3 9" id="KW-0732">Signal</keyword>
<evidence type="ECO:0000256" key="9">
    <source>
        <dbReference type="SAM" id="SignalP"/>
    </source>
</evidence>
<keyword evidence="4" id="KW-0378">Hydrolase</keyword>
<accession>A0ABW3K0U7</accession>
<dbReference type="PANTHER" id="PTHR13572">
    <property type="entry name" value="ENDO-ALPHA-1,2-MANNOSIDASE"/>
    <property type="match status" value="1"/>
</dbReference>
<dbReference type="RefSeq" id="WP_377577931.1">
    <property type="nucleotide sequence ID" value="NZ_JBHTKA010000001.1"/>
</dbReference>
<proteinExistence type="predicted"/>
<dbReference type="InterPro" id="IPR035992">
    <property type="entry name" value="Ricin_B-like_lectins"/>
</dbReference>
<dbReference type="SMART" id="SM00606">
    <property type="entry name" value="CBD_IV"/>
    <property type="match status" value="1"/>
</dbReference>
<dbReference type="EMBL" id="JBHTKA010000001">
    <property type="protein sequence ID" value="MFD0999456.1"/>
    <property type="molecule type" value="Genomic_DNA"/>
</dbReference>
<keyword evidence="6" id="KW-1133">Transmembrane helix</keyword>
<dbReference type="Proteomes" id="UP001597112">
    <property type="component" value="Unassembled WGS sequence"/>
</dbReference>
<keyword evidence="7" id="KW-0333">Golgi apparatus</keyword>
<sequence length="758" mass="84685">MKTFLRFFILWLLVFTGTVSLYSQPAQVPKTNTTKVYMHYMPWFDAPQNPVAGQNYSWGWHWTMNTRNPNIVDANGRRQIASHYYPLIGPYASNDPHVVEYHLLLMKLAGIDGVLMDWYGSEGSNGDVGSLLTNSNAMIDKTSSVGIQFGLILEDRFWGNIQNARNSIAYARDNYFNKSNYIRHGSGNDPLVGVFGPITHQTPAAWTDILSHAGEDVEFLTLWYESSDAGSAADGEYTWIYSDYLTGITNFYSNRAPTLKTVMGVAYPGFHDYYVEGGAGSSYFYIPENNGVTLNETLGRYDQYKSNLDFLQLATFNDFGEGTIFEPTVENGFRYLVRIQQYTGVPYTENDLRNVHRLFTLRKKYLNDAAKQAQLNTAFNHFVALRLNDAVAVMNNVDGGSPPTASPIPGTIQAESYSAMNGIQTENTSDSGGGTNVGWIDANDWMDYSVNVASAGSYTISLRVASPNTGGQLQLRNGSTMLTTAAIPNTGGWQNWTTITTTAVLTAGVQTLRLYATTGGYNINWVQFASGTSQPSSAYYIRNRWQNTYLYDGGDRVRYGTSPSGTTYQWAMEDIGNGQRELRNVSTGEYMHIENLTGYIQCTTRTPGWSSSRWSTEDAGSGYIRFKNVWQSNHFIHIENLASYAQHGTIYTSWQSAQWLLEPVSTSARTSNEAIEKYIAGETVTAWPTLVEREFTIHSDGSYTALEVMDVYGRIHYTQSNLQGRNVITLDLGNLVAGAHFVKLQSPRRSKVIRFVKK</sequence>
<feature type="signal peptide" evidence="9">
    <location>
        <begin position="1"/>
        <end position="25"/>
    </location>
</feature>
<evidence type="ECO:0000256" key="7">
    <source>
        <dbReference type="ARBA" id="ARBA00023034"/>
    </source>
</evidence>
<comment type="caution">
    <text evidence="11">The sequence shown here is derived from an EMBL/GenBank/DDBJ whole genome shotgun (WGS) entry which is preliminary data.</text>
</comment>
<dbReference type="InterPro" id="IPR006584">
    <property type="entry name" value="Cellulose-bd_IV"/>
</dbReference>
<evidence type="ECO:0000313" key="11">
    <source>
        <dbReference type="EMBL" id="MFD0999456.1"/>
    </source>
</evidence>
<evidence type="ECO:0000256" key="5">
    <source>
        <dbReference type="ARBA" id="ARBA00022968"/>
    </source>
</evidence>
<dbReference type="Gene3D" id="2.60.120.260">
    <property type="entry name" value="Galactose-binding domain-like"/>
    <property type="match status" value="1"/>
</dbReference>
<dbReference type="CDD" id="cd04080">
    <property type="entry name" value="CBM6_cellulase-like"/>
    <property type="match status" value="1"/>
</dbReference>
<evidence type="ECO:0000256" key="3">
    <source>
        <dbReference type="ARBA" id="ARBA00022729"/>
    </source>
</evidence>
<dbReference type="SUPFAM" id="SSF50370">
    <property type="entry name" value="Ricin B-like lectins"/>
    <property type="match status" value="1"/>
</dbReference>
<reference evidence="12" key="1">
    <citation type="journal article" date="2019" name="Int. J. Syst. Evol. Microbiol.">
        <title>The Global Catalogue of Microorganisms (GCM) 10K type strain sequencing project: providing services to taxonomists for standard genome sequencing and annotation.</title>
        <authorList>
            <consortium name="The Broad Institute Genomics Platform"/>
            <consortium name="The Broad Institute Genome Sequencing Center for Infectious Disease"/>
            <person name="Wu L."/>
            <person name="Ma J."/>
        </authorList>
    </citation>
    <scope>NUCLEOTIDE SEQUENCE [LARGE SCALE GENOMIC DNA]</scope>
    <source>
        <strain evidence="12">CCUG 58938</strain>
    </source>
</reference>
<dbReference type="Gene3D" id="3.20.20.80">
    <property type="entry name" value="Glycosidases"/>
    <property type="match status" value="1"/>
</dbReference>
<gene>
    <name evidence="11" type="ORF">ACFQ21_09065</name>
</gene>
<evidence type="ECO:0000256" key="8">
    <source>
        <dbReference type="ARBA" id="ARBA00023136"/>
    </source>
</evidence>
<dbReference type="Pfam" id="PF03422">
    <property type="entry name" value="CBM_6"/>
    <property type="match status" value="1"/>
</dbReference>
<dbReference type="InterPro" id="IPR005084">
    <property type="entry name" value="CBM6"/>
</dbReference>
<evidence type="ECO:0000256" key="2">
    <source>
        <dbReference type="ARBA" id="ARBA00022692"/>
    </source>
</evidence>
<dbReference type="Gene3D" id="2.80.10.50">
    <property type="match status" value="1"/>
</dbReference>